<dbReference type="EMBL" id="JAPNKA010000001">
    <property type="protein sequence ID" value="MCY1080735.1"/>
    <property type="molecule type" value="Genomic_DNA"/>
</dbReference>
<evidence type="ECO:0000313" key="1">
    <source>
        <dbReference type="EMBL" id="MCY1080735.1"/>
    </source>
</evidence>
<sequence>MKKPARTKRAKKSIKVTVRVLRESALKALETNTCTITHTSKK</sequence>
<keyword evidence="2" id="KW-1185">Reference proteome</keyword>
<gene>
    <name evidence="1" type="ORF">OV287_40455</name>
</gene>
<name>A0ABT4AGD6_9BACT</name>
<dbReference type="Proteomes" id="UP001207654">
    <property type="component" value="Unassembled WGS sequence"/>
</dbReference>
<proteinExistence type="predicted"/>
<organism evidence="1 2">
    <name type="scientific">Archangium lansingense</name>
    <dbReference type="NCBI Taxonomy" id="2995310"/>
    <lineage>
        <taxon>Bacteria</taxon>
        <taxon>Pseudomonadati</taxon>
        <taxon>Myxococcota</taxon>
        <taxon>Myxococcia</taxon>
        <taxon>Myxococcales</taxon>
        <taxon>Cystobacterineae</taxon>
        <taxon>Archangiaceae</taxon>
        <taxon>Archangium</taxon>
    </lineage>
</organism>
<accession>A0ABT4AGD6</accession>
<dbReference type="RefSeq" id="WP_267539373.1">
    <property type="nucleotide sequence ID" value="NZ_JAPNKA010000001.1"/>
</dbReference>
<comment type="caution">
    <text evidence="1">The sequence shown here is derived from an EMBL/GenBank/DDBJ whole genome shotgun (WGS) entry which is preliminary data.</text>
</comment>
<reference evidence="1 2" key="1">
    <citation type="submission" date="2022-11" db="EMBL/GenBank/DDBJ databases">
        <title>Minimal conservation of predation-associated metabolite biosynthetic gene clusters underscores biosynthetic potential of Myxococcota including descriptions for ten novel species: Archangium lansinium sp. nov., Myxococcus landrumus sp. nov., Nannocystis bai.</title>
        <authorList>
            <person name="Ahearne A."/>
            <person name="Stevens C."/>
            <person name="Phillips K."/>
        </authorList>
    </citation>
    <scope>NUCLEOTIDE SEQUENCE [LARGE SCALE GENOMIC DNA]</scope>
    <source>
        <strain evidence="1 2">MIWBW</strain>
    </source>
</reference>
<evidence type="ECO:0000313" key="2">
    <source>
        <dbReference type="Proteomes" id="UP001207654"/>
    </source>
</evidence>
<protein>
    <submittedName>
        <fullName evidence="1">Uncharacterized protein</fullName>
    </submittedName>
</protein>